<dbReference type="GO" id="GO:0005730">
    <property type="term" value="C:nucleolus"/>
    <property type="evidence" value="ECO:0007669"/>
    <property type="project" value="TreeGrafter"/>
</dbReference>
<reference evidence="3 4" key="1">
    <citation type="submission" date="2011-02" db="EMBL/GenBank/DDBJ databases">
        <title>The Genome Sequence of Sphaeroforma arctica JP610.</title>
        <authorList>
            <consortium name="The Broad Institute Genome Sequencing Platform"/>
            <person name="Russ C."/>
            <person name="Cuomo C."/>
            <person name="Young S.K."/>
            <person name="Zeng Q."/>
            <person name="Gargeya S."/>
            <person name="Alvarado L."/>
            <person name="Berlin A."/>
            <person name="Chapman S.B."/>
            <person name="Chen Z."/>
            <person name="Freedman E."/>
            <person name="Gellesch M."/>
            <person name="Goldberg J."/>
            <person name="Griggs A."/>
            <person name="Gujja S."/>
            <person name="Heilman E."/>
            <person name="Heiman D."/>
            <person name="Howarth C."/>
            <person name="Mehta T."/>
            <person name="Neiman D."/>
            <person name="Pearson M."/>
            <person name="Roberts A."/>
            <person name="Saif S."/>
            <person name="Shea T."/>
            <person name="Shenoy N."/>
            <person name="Sisk P."/>
            <person name="Stolte C."/>
            <person name="Sykes S."/>
            <person name="White J."/>
            <person name="Yandava C."/>
            <person name="Burger G."/>
            <person name="Gray M.W."/>
            <person name="Holland P.W.H."/>
            <person name="King N."/>
            <person name="Lang F.B.F."/>
            <person name="Roger A.J."/>
            <person name="Ruiz-Trillo I."/>
            <person name="Haas B."/>
            <person name="Nusbaum C."/>
            <person name="Birren B."/>
        </authorList>
    </citation>
    <scope>NUCLEOTIDE SEQUENCE [LARGE SCALE GENOMIC DNA]</scope>
    <source>
        <strain evidence="3 4">JP610</strain>
    </source>
</reference>
<feature type="compositionally biased region" description="Basic residues" evidence="1">
    <location>
        <begin position="278"/>
        <end position="292"/>
    </location>
</feature>
<dbReference type="AlphaFoldDB" id="A0A0L0FFP2"/>
<dbReference type="SMART" id="SM00443">
    <property type="entry name" value="G_patch"/>
    <property type="match status" value="1"/>
</dbReference>
<keyword evidence="4" id="KW-1185">Reference proteome</keyword>
<dbReference type="OrthoDB" id="10019757at2759"/>
<accession>A0A0L0FFP2</accession>
<dbReference type="Pfam" id="PF01585">
    <property type="entry name" value="G-patch"/>
    <property type="match status" value="1"/>
</dbReference>
<dbReference type="PANTHER" id="PTHR23149:SF9">
    <property type="entry name" value="G PATCH DOMAIN-CONTAINING PROTEIN 4"/>
    <property type="match status" value="1"/>
</dbReference>
<dbReference type="PROSITE" id="PS50174">
    <property type="entry name" value="G_PATCH"/>
    <property type="match status" value="1"/>
</dbReference>
<name>A0A0L0FFP2_9EUKA</name>
<protein>
    <recommendedName>
        <fullName evidence="2">G-patch domain-containing protein</fullName>
    </recommendedName>
</protein>
<gene>
    <name evidence="3" type="ORF">SARC_12171</name>
</gene>
<dbReference type="Proteomes" id="UP000054560">
    <property type="component" value="Unassembled WGS sequence"/>
</dbReference>
<dbReference type="eggNOG" id="KOG2809">
    <property type="taxonomic scope" value="Eukaryota"/>
</dbReference>
<evidence type="ECO:0000313" key="4">
    <source>
        <dbReference type="Proteomes" id="UP000054560"/>
    </source>
</evidence>
<feature type="domain" description="G-patch" evidence="2">
    <location>
        <begin position="1"/>
        <end position="46"/>
    </location>
</feature>
<evidence type="ECO:0000259" key="2">
    <source>
        <dbReference type="PROSITE" id="PS50174"/>
    </source>
</evidence>
<feature type="compositionally biased region" description="Basic residues" evidence="1">
    <location>
        <begin position="311"/>
        <end position="320"/>
    </location>
</feature>
<evidence type="ECO:0000256" key="1">
    <source>
        <dbReference type="SAM" id="MobiDB-lite"/>
    </source>
</evidence>
<dbReference type="GeneID" id="25912675"/>
<proteinExistence type="predicted"/>
<dbReference type="InterPro" id="IPR050656">
    <property type="entry name" value="PINX1"/>
</dbReference>
<evidence type="ECO:0000313" key="3">
    <source>
        <dbReference type="EMBL" id="KNC75301.1"/>
    </source>
</evidence>
<dbReference type="InterPro" id="IPR000467">
    <property type="entry name" value="G_patch_dom"/>
</dbReference>
<dbReference type="GO" id="GO:0003676">
    <property type="term" value="F:nucleic acid binding"/>
    <property type="evidence" value="ECO:0007669"/>
    <property type="project" value="InterPro"/>
</dbReference>
<dbReference type="EMBL" id="KQ243710">
    <property type="protein sequence ID" value="KNC75301.1"/>
    <property type="molecule type" value="Genomic_DNA"/>
</dbReference>
<dbReference type="STRING" id="667725.A0A0L0FFP2"/>
<dbReference type="PANTHER" id="PTHR23149">
    <property type="entry name" value="G PATCH DOMAIN CONTAINING PROTEIN"/>
    <property type="match status" value="1"/>
</dbReference>
<feature type="region of interest" description="Disordered" evidence="1">
    <location>
        <begin position="213"/>
        <end position="320"/>
    </location>
</feature>
<dbReference type="RefSeq" id="XP_014149203.1">
    <property type="nucleotide sequence ID" value="XM_014293728.1"/>
</dbReference>
<organism evidence="3 4">
    <name type="scientific">Sphaeroforma arctica JP610</name>
    <dbReference type="NCBI Taxonomy" id="667725"/>
    <lineage>
        <taxon>Eukaryota</taxon>
        <taxon>Ichthyosporea</taxon>
        <taxon>Ichthyophonida</taxon>
        <taxon>Sphaeroforma</taxon>
    </lineage>
</organism>
<sequence>MSFAQSQLAKYGWKAGEGLGKEKQGRSRAVKGELKRDSAGVGHAGDDFGFNWWDHCYNKAAAKIEVGVCEKSGDVKVTAIKTDVKTTLGVRAVPANLLYGCFVKAKGDDAESSDDESKDYSSLSKLTSEEIFKACGGRTAHKAARHGHRQVAKLNRTNEAGLIASLEAATFDLLKSTNLLELDGDGGSSSSTDSAVLQVEAEKLERKRLRKEKKLRKQKILDTESEELSVKSKKTKSKKDKVNKEHKVKKQKKDRVKNHVAVVEAVSNDSGEREDAKKKVKTKSKEGKKRKRDREVDTSESVSVDGDTQIRKKRKKSKKE</sequence>
<feature type="compositionally biased region" description="Basic residues" evidence="1">
    <location>
        <begin position="246"/>
        <end position="258"/>
    </location>
</feature>